<feature type="compositionally biased region" description="Low complexity" evidence="1">
    <location>
        <begin position="18"/>
        <end position="28"/>
    </location>
</feature>
<evidence type="ECO:0000256" key="2">
    <source>
        <dbReference type="SAM" id="Phobius"/>
    </source>
</evidence>
<feature type="transmembrane region" description="Helical" evidence="2">
    <location>
        <begin position="150"/>
        <end position="170"/>
    </location>
</feature>
<feature type="region of interest" description="Disordered" evidence="1">
    <location>
        <begin position="1"/>
        <end position="28"/>
    </location>
</feature>
<keyword evidence="4" id="KW-1185">Reference proteome</keyword>
<feature type="transmembrane region" description="Helical" evidence="2">
    <location>
        <begin position="92"/>
        <end position="113"/>
    </location>
</feature>
<feature type="transmembrane region" description="Helical" evidence="2">
    <location>
        <begin position="125"/>
        <end position="144"/>
    </location>
</feature>
<feature type="transmembrane region" description="Helical" evidence="2">
    <location>
        <begin position="50"/>
        <end position="72"/>
    </location>
</feature>
<feature type="compositionally biased region" description="Basic residues" evidence="1">
    <location>
        <begin position="1"/>
        <end position="17"/>
    </location>
</feature>
<organism evidence="3 4">
    <name type="scientific">Peptostreptococcus equinus</name>
    <dbReference type="NCBI Taxonomy" id="3003601"/>
    <lineage>
        <taxon>Bacteria</taxon>
        <taxon>Bacillati</taxon>
        <taxon>Bacillota</taxon>
        <taxon>Clostridia</taxon>
        <taxon>Peptostreptococcales</taxon>
        <taxon>Peptostreptococcaceae</taxon>
        <taxon>Peptostreptococcus</taxon>
    </lineage>
</organism>
<gene>
    <name evidence="3" type="ORF">O0R46_07270</name>
</gene>
<evidence type="ECO:0000256" key="1">
    <source>
        <dbReference type="SAM" id="MobiDB-lite"/>
    </source>
</evidence>
<dbReference type="EMBL" id="CP114052">
    <property type="protein sequence ID" value="WAW14398.1"/>
    <property type="molecule type" value="Genomic_DNA"/>
</dbReference>
<name>A0ABY7JM05_9FIRM</name>
<proteinExistence type="predicted"/>
<protein>
    <submittedName>
        <fullName evidence="3">Uncharacterized protein</fullName>
    </submittedName>
</protein>
<dbReference type="Proteomes" id="UP001164187">
    <property type="component" value="Chromosome"/>
</dbReference>
<evidence type="ECO:0000313" key="4">
    <source>
        <dbReference type="Proteomes" id="UP001164187"/>
    </source>
</evidence>
<accession>A0ABY7JM05</accession>
<reference evidence="3" key="1">
    <citation type="submission" date="2022-12" db="EMBL/GenBank/DDBJ databases">
        <title>Peptostreptococcus.</title>
        <authorList>
            <person name="Lee S.H."/>
        </authorList>
    </citation>
    <scope>NUCLEOTIDE SEQUENCE</scope>
    <source>
        <strain evidence="3">CBA3647</strain>
    </source>
</reference>
<keyword evidence="2" id="KW-1133">Transmembrane helix</keyword>
<keyword evidence="2" id="KW-0812">Transmembrane</keyword>
<dbReference type="RefSeq" id="WP_269311073.1">
    <property type="nucleotide sequence ID" value="NZ_CP114052.1"/>
</dbReference>
<keyword evidence="2" id="KW-0472">Membrane</keyword>
<evidence type="ECO:0000313" key="3">
    <source>
        <dbReference type="EMBL" id="WAW14398.1"/>
    </source>
</evidence>
<sequence>MTAKKDLKRAKSKKKANKSASKYKASTNSKTQTSSKIMSYEKAVNSNTRINIYSIFQTVMVMLVTALTFFIKPGSKHRASIISQNNLIRENILTNPILIIIGIILILSTAYMLYMAYKEKDIKKFHFTGAIMMGIGAAVCLLDNMKKYEIYSFFVLTIIAIGFLQIAKMVELRNVRSRYKNMEA</sequence>